<evidence type="ECO:0000313" key="1">
    <source>
        <dbReference type="EMBL" id="AFK48934.1"/>
    </source>
</evidence>
<reference evidence="1" key="1">
    <citation type="submission" date="2012-05" db="EMBL/GenBank/DDBJ databases">
        <authorList>
            <person name="Krishnakumar V."/>
            <person name="Cheung F."/>
            <person name="Xiao Y."/>
            <person name="Chan A."/>
            <person name="Moskal W.A."/>
            <person name="Town C.D."/>
        </authorList>
    </citation>
    <scope>NUCLEOTIDE SEQUENCE</scope>
</reference>
<protein>
    <submittedName>
        <fullName evidence="1">Uncharacterized protein</fullName>
    </submittedName>
</protein>
<sequence length="28" mass="3310">MKPIWDMIDGFQLHLKLLSLVLFLMPLP</sequence>
<name>I3T8U2_MEDTR</name>
<dbReference type="EMBL" id="BT149140">
    <property type="protein sequence ID" value="AFK48934.1"/>
    <property type="molecule type" value="mRNA"/>
</dbReference>
<dbReference type="AlphaFoldDB" id="I3T8U2"/>
<proteinExistence type="evidence at transcript level"/>
<accession>I3T8U2</accession>
<organism evidence="1">
    <name type="scientific">Medicago truncatula</name>
    <name type="common">Barrel medic</name>
    <name type="synonym">Medicago tribuloides</name>
    <dbReference type="NCBI Taxonomy" id="3880"/>
    <lineage>
        <taxon>Eukaryota</taxon>
        <taxon>Viridiplantae</taxon>
        <taxon>Streptophyta</taxon>
        <taxon>Embryophyta</taxon>
        <taxon>Tracheophyta</taxon>
        <taxon>Spermatophyta</taxon>
        <taxon>Magnoliopsida</taxon>
        <taxon>eudicotyledons</taxon>
        <taxon>Gunneridae</taxon>
        <taxon>Pentapetalae</taxon>
        <taxon>rosids</taxon>
        <taxon>fabids</taxon>
        <taxon>Fabales</taxon>
        <taxon>Fabaceae</taxon>
        <taxon>Papilionoideae</taxon>
        <taxon>50 kb inversion clade</taxon>
        <taxon>NPAAA clade</taxon>
        <taxon>Hologalegina</taxon>
        <taxon>IRL clade</taxon>
        <taxon>Trifolieae</taxon>
        <taxon>Medicago</taxon>
    </lineage>
</organism>